<dbReference type="EMBL" id="LVJZ01000003">
    <property type="protein sequence ID" value="ODB97391.1"/>
    <property type="molecule type" value="Genomic_DNA"/>
</dbReference>
<comment type="caution">
    <text evidence="3">The sequence shown here is derived from an EMBL/GenBank/DDBJ whole genome shotgun (WGS) entry which is preliminary data.</text>
</comment>
<keyword evidence="1" id="KW-0472">Membrane</keyword>
<dbReference type="STRING" id="1818881.A3196_11845"/>
<proteinExistence type="predicted"/>
<protein>
    <recommendedName>
        <fullName evidence="2">Sodium symporter small subunit domain-containing protein</fullName>
    </recommendedName>
</protein>
<dbReference type="RefSeq" id="WP_068995522.1">
    <property type="nucleotide sequence ID" value="NZ_LVJW01000003.1"/>
</dbReference>
<organism evidence="3 4">
    <name type="scientific">Candidatus Thiodiazotropha endoloripes</name>
    <dbReference type="NCBI Taxonomy" id="1818881"/>
    <lineage>
        <taxon>Bacteria</taxon>
        <taxon>Pseudomonadati</taxon>
        <taxon>Pseudomonadota</taxon>
        <taxon>Gammaproteobacteria</taxon>
        <taxon>Chromatiales</taxon>
        <taxon>Sedimenticolaceae</taxon>
        <taxon>Candidatus Thiodiazotropha</taxon>
    </lineage>
</organism>
<feature type="transmembrane region" description="Helical" evidence="1">
    <location>
        <begin position="47"/>
        <end position="68"/>
    </location>
</feature>
<name>A0A1E2URW8_9GAMM</name>
<reference evidence="3 4" key="1">
    <citation type="submission" date="2016-03" db="EMBL/GenBank/DDBJ databases">
        <title>Chemosynthetic sulphur-oxidizing symbionts of marine invertebrate animals are capable of nitrogen fixation.</title>
        <authorList>
            <person name="Petersen J.M."/>
            <person name="Kemper A."/>
            <person name="Gruber-Vodicka H."/>
            <person name="Cardini U."/>
            <person name="Geest Mvander."/>
            <person name="Kleiner M."/>
            <person name="Bulgheresi S."/>
            <person name="Fussmann M."/>
            <person name="Herbold C."/>
            <person name="Seah B.K.B."/>
            <person name="Antony C.Paul."/>
            <person name="Liu D."/>
            <person name="Belitz A."/>
            <person name="Weber M."/>
        </authorList>
    </citation>
    <scope>NUCLEOTIDE SEQUENCE [LARGE SCALE GENOMIC DNA]</scope>
    <source>
        <strain evidence="3">G_D</strain>
    </source>
</reference>
<dbReference type="Proteomes" id="UP000094849">
    <property type="component" value="Unassembled WGS sequence"/>
</dbReference>
<dbReference type="AlphaFoldDB" id="A0A1E2URW8"/>
<gene>
    <name evidence="3" type="ORF">A3196_11845</name>
</gene>
<dbReference type="InterPro" id="IPR019886">
    <property type="entry name" value="Na_symporter_ssu"/>
</dbReference>
<feature type="transmembrane region" description="Helical" evidence="1">
    <location>
        <begin position="12"/>
        <end position="35"/>
    </location>
</feature>
<dbReference type="Pfam" id="PF13937">
    <property type="entry name" value="DUF4212"/>
    <property type="match status" value="1"/>
</dbReference>
<feature type="domain" description="Sodium symporter small subunit" evidence="2">
    <location>
        <begin position="6"/>
        <end position="82"/>
    </location>
</feature>
<evidence type="ECO:0000313" key="4">
    <source>
        <dbReference type="Proteomes" id="UP000094849"/>
    </source>
</evidence>
<dbReference type="PROSITE" id="PS51257">
    <property type="entry name" value="PROKAR_LIPOPROTEIN"/>
    <property type="match status" value="1"/>
</dbReference>
<dbReference type="OrthoDB" id="9797746at2"/>
<dbReference type="NCBIfam" id="TIGR03647">
    <property type="entry name" value="Na_symport_sm"/>
    <property type="match status" value="1"/>
</dbReference>
<evidence type="ECO:0000256" key="1">
    <source>
        <dbReference type="SAM" id="Phobius"/>
    </source>
</evidence>
<evidence type="ECO:0000313" key="3">
    <source>
        <dbReference type="EMBL" id="ODB97391.1"/>
    </source>
</evidence>
<keyword evidence="4" id="KW-1185">Reference proteome</keyword>
<evidence type="ECO:0000259" key="2">
    <source>
        <dbReference type="Pfam" id="PF13937"/>
    </source>
</evidence>
<sequence>MNKTAEQYWKANIRLVSILLVIWFACSFLFGIILVEPLNTIKIGGVGLGFWFAQNGSIYTFLVLIYVYTKRMNALDVEFDVHED</sequence>
<keyword evidence="1" id="KW-0812">Transmembrane</keyword>
<accession>A0A1E2URW8</accession>
<keyword evidence="1" id="KW-1133">Transmembrane helix</keyword>